<proteinExistence type="predicted"/>
<evidence type="ECO:0000313" key="2">
    <source>
        <dbReference type="EMBL" id="KAJ7040802.1"/>
    </source>
</evidence>
<feature type="region of interest" description="Disordered" evidence="1">
    <location>
        <begin position="116"/>
        <end position="264"/>
    </location>
</feature>
<dbReference type="AlphaFoldDB" id="A0AAD6T7V8"/>
<evidence type="ECO:0000313" key="3">
    <source>
        <dbReference type="Proteomes" id="UP001218188"/>
    </source>
</evidence>
<feature type="compositionally biased region" description="Basic residues" evidence="1">
    <location>
        <begin position="187"/>
        <end position="196"/>
    </location>
</feature>
<feature type="compositionally biased region" description="Basic residues" evidence="1">
    <location>
        <begin position="241"/>
        <end position="256"/>
    </location>
</feature>
<organism evidence="2 3">
    <name type="scientific">Mycena alexandri</name>
    <dbReference type="NCBI Taxonomy" id="1745969"/>
    <lineage>
        <taxon>Eukaryota</taxon>
        <taxon>Fungi</taxon>
        <taxon>Dikarya</taxon>
        <taxon>Basidiomycota</taxon>
        <taxon>Agaricomycotina</taxon>
        <taxon>Agaricomycetes</taxon>
        <taxon>Agaricomycetidae</taxon>
        <taxon>Agaricales</taxon>
        <taxon>Marasmiineae</taxon>
        <taxon>Mycenaceae</taxon>
        <taxon>Mycena</taxon>
    </lineage>
</organism>
<gene>
    <name evidence="2" type="ORF">C8F04DRAFT_1082180</name>
</gene>
<comment type="caution">
    <text evidence="2">The sequence shown here is derived from an EMBL/GenBank/DDBJ whole genome shotgun (WGS) entry which is preliminary data.</text>
</comment>
<dbReference type="EMBL" id="JARJCM010000020">
    <property type="protein sequence ID" value="KAJ7040802.1"/>
    <property type="molecule type" value="Genomic_DNA"/>
</dbReference>
<dbReference type="Proteomes" id="UP001218188">
    <property type="component" value="Unassembled WGS sequence"/>
</dbReference>
<evidence type="ECO:0000256" key="1">
    <source>
        <dbReference type="SAM" id="MobiDB-lite"/>
    </source>
</evidence>
<sequence>MPLFSRCKGFSVTAAEISSVGGSTRRIRSPAQLEVNFYGVAANIRHNDRPLPSINQGRGLGRGPFVGSTNFAVNASGMDDCGGDFRYYAADTYTDANGTVHNDSRRRQSIDYHDRYEIRGHDRPSPITHNYDAHAYRGSTSRNYPADDHRDHHTQHNQPQLEPFSGRRYAEERGYGPPDANAGNGRGHSKSSRVRRTPYERPGNGNRLERPSGSSDYRRDPRNRFEESNRVRGNFEEPRPRRQQRERKSRTNRRRSASGFETLL</sequence>
<reference evidence="2" key="1">
    <citation type="submission" date="2023-03" db="EMBL/GenBank/DDBJ databases">
        <title>Massive genome expansion in bonnet fungi (Mycena s.s.) driven by repeated elements and novel gene families across ecological guilds.</title>
        <authorList>
            <consortium name="Lawrence Berkeley National Laboratory"/>
            <person name="Harder C.B."/>
            <person name="Miyauchi S."/>
            <person name="Viragh M."/>
            <person name="Kuo A."/>
            <person name="Thoen E."/>
            <person name="Andreopoulos B."/>
            <person name="Lu D."/>
            <person name="Skrede I."/>
            <person name="Drula E."/>
            <person name="Henrissat B."/>
            <person name="Morin E."/>
            <person name="Kohler A."/>
            <person name="Barry K."/>
            <person name="LaButti K."/>
            <person name="Morin E."/>
            <person name="Salamov A."/>
            <person name="Lipzen A."/>
            <person name="Mereny Z."/>
            <person name="Hegedus B."/>
            <person name="Baldrian P."/>
            <person name="Stursova M."/>
            <person name="Weitz H."/>
            <person name="Taylor A."/>
            <person name="Grigoriev I.V."/>
            <person name="Nagy L.G."/>
            <person name="Martin F."/>
            <person name="Kauserud H."/>
        </authorList>
    </citation>
    <scope>NUCLEOTIDE SEQUENCE</scope>
    <source>
        <strain evidence="2">CBHHK200</strain>
    </source>
</reference>
<protein>
    <submittedName>
        <fullName evidence="2">Uncharacterized protein</fullName>
    </submittedName>
</protein>
<name>A0AAD6T7V8_9AGAR</name>
<accession>A0AAD6T7V8</accession>
<feature type="compositionally biased region" description="Basic and acidic residues" evidence="1">
    <location>
        <begin position="216"/>
        <end position="240"/>
    </location>
</feature>
<keyword evidence="3" id="KW-1185">Reference proteome</keyword>